<dbReference type="EMBL" id="JBBMRA010000002">
    <property type="protein sequence ID" value="MEM5535347.1"/>
    <property type="molecule type" value="Genomic_DNA"/>
</dbReference>
<dbReference type="InterPro" id="IPR013397">
    <property type="entry name" value="CRISPR-assoc_prot_Csy1"/>
</dbReference>
<protein>
    <submittedName>
        <fullName evidence="1">Type I-F CRISPR-associated protein Csy1</fullName>
    </submittedName>
</protein>
<keyword evidence="2" id="KW-1185">Reference proteome</keyword>
<sequence>MIDPAIESFFAERKEGWLKKNLKASMTEEEVRDKTLECEDVFALRNWLPNAAKRAGQISLSTHPVTFSHPSARKNKNGYASSVIAEADFKPDGFLRTGNVQAEHDALGNAAALDVYKFLTLVMADGDTLLHHLQQGSELAIELLAIAGDVESLKQGFLAMVVANDEAVTSSKIKQVYFPVEQEAQGYHLLSVLSHSGHLFEMRKRLDRLRFSEETKAQRELKKNNQYSDTGYQEIYNLTTIGYGGTKPQNISVLNNQNAGKAHLLLSVPPELSPRNTRLPSRNFFIDVLYPKQLQETFQAFHRLISADHNNINIRKGLDYRIEEYLDHLILKMWQVRKAFSEQIHSRPEALPTYQKLWLLPEHEQDRLDNQVWLDELIREAARYFNASYKKILGRSAMELGDDLYQRVTLIIEQNKEALL</sequence>
<dbReference type="RefSeq" id="WP_342853687.1">
    <property type="nucleotide sequence ID" value="NZ_JBBMRA010000002.1"/>
</dbReference>
<gene>
    <name evidence="1" type="primary">csy1</name>
    <name evidence="1" type="ORF">WNY58_02975</name>
</gene>
<organism evidence="1 2">
    <name type="scientific">Neptuniibacter pectenicola</name>
    <dbReference type="NCBI Taxonomy" id="1806669"/>
    <lineage>
        <taxon>Bacteria</taxon>
        <taxon>Pseudomonadati</taxon>
        <taxon>Pseudomonadota</taxon>
        <taxon>Gammaproteobacteria</taxon>
        <taxon>Oceanospirillales</taxon>
        <taxon>Oceanospirillaceae</taxon>
        <taxon>Neptuniibacter</taxon>
    </lineage>
</organism>
<dbReference type="Proteomes" id="UP001449225">
    <property type="component" value="Unassembled WGS sequence"/>
</dbReference>
<accession>A0ABU9TQ10</accession>
<dbReference type="NCBIfam" id="TIGR02564">
    <property type="entry name" value="cas_Csy1"/>
    <property type="match status" value="1"/>
</dbReference>
<reference evidence="1 2" key="1">
    <citation type="submission" date="2024-03" db="EMBL/GenBank/DDBJ databases">
        <title>Community enrichment and isolation of bacterial strains for fucoidan degradation.</title>
        <authorList>
            <person name="Sichert A."/>
        </authorList>
    </citation>
    <scope>NUCLEOTIDE SEQUENCE [LARGE SCALE GENOMIC DNA]</scope>
    <source>
        <strain evidence="1 2">AS76</strain>
    </source>
</reference>
<evidence type="ECO:0000313" key="1">
    <source>
        <dbReference type="EMBL" id="MEM5535347.1"/>
    </source>
</evidence>
<dbReference type="Pfam" id="PF09611">
    <property type="entry name" value="Cas_Csy1"/>
    <property type="match status" value="1"/>
</dbReference>
<evidence type="ECO:0000313" key="2">
    <source>
        <dbReference type="Proteomes" id="UP001449225"/>
    </source>
</evidence>
<proteinExistence type="predicted"/>
<name>A0ABU9TQ10_9GAMM</name>
<comment type="caution">
    <text evidence="1">The sequence shown here is derived from an EMBL/GenBank/DDBJ whole genome shotgun (WGS) entry which is preliminary data.</text>
</comment>